<dbReference type="PATRIC" id="fig|883092.3.peg.2368"/>
<comment type="caution">
    <text evidence="2">The sequence shown here is derived from an EMBL/GenBank/DDBJ whole genome shotgun (WGS) entry which is preliminary data.</text>
</comment>
<proteinExistence type="predicted"/>
<evidence type="ECO:0000313" key="2">
    <source>
        <dbReference type="EMBL" id="EKB62161.1"/>
    </source>
</evidence>
<name>K1M439_9LACO</name>
<reference evidence="2 3" key="1">
    <citation type="submission" date="2012-07" db="EMBL/GenBank/DDBJ databases">
        <title>The Genome Sequence of Lactobacillus crispatus FB077-07.</title>
        <authorList>
            <consortium name="The Broad Institute Genome Sequencing Platform"/>
            <person name="Earl A."/>
            <person name="Ward D."/>
            <person name="Feldgarden M."/>
            <person name="Gevers D."/>
            <person name="Saerens B."/>
            <person name="Vaneechoutte M."/>
            <person name="Walker B."/>
            <person name="Young S.K."/>
            <person name="Zeng Q."/>
            <person name="Gargeya S."/>
            <person name="Fitzgerald M."/>
            <person name="Haas B."/>
            <person name="Abouelleil A."/>
            <person name="Alvarado L."/>
            <person name="Arachchi H.M."/>
            <person name="Berlin A.M."/>
            <person name="Chapman S.B."/>
            <person name="Goldberg J."/>
            <person name="Griggs A."/>
            <person name="Gujja S."/>
            <person name="Hansen M."/>
            <person name="Howarth C."/>
            <person name="Imamovic A."/>
            <person name="Larimer J."/>
            <person name="McCowen C."/>
            <person name="Montmayeur A."/>
            <person name="Murphy C."/>
            <person name="Neiman D."/>
            <person name="Pearson M."/>
            <person name="Priest M."/>
            <person name="Roberts A."/>
            <person name="Saif S."/>
            <person name="Shea T."/>
            <person name="Sisk P."/>
            <person name="Sykes S."/>
            <person name="Wortman J."/>
            <person name="Nusbaum C."/>
            <person name="Birren B."/>
        </authorList>
    </citation>
    <scope>NUCLEOTIDE SEQUENCE [LARGE SCALE GENOMIC DNA]</scope>
    <source>
        <strain evidence="2 3">FB077-07</strain>
    </source>
</reference>
<keyword evidence="1" id="KW-0732">Signal</keyword>
<dbReference type="Proteomes" id="UP000004722">
    <property type="component" value="Unassembled WGS sequence"/>
</dbReference>
<dbReference type="OrthoDB" id="2304596at2"/>
<dbReference type="AlphaFoldDB" id="K1M439"/>
<accession>K1M439</accession>
<organism evidence="2 3">
    <name type="scientific">Lactobacillus crispatus FB077-07</name>
    <dbReference type="NCBI Taxonomy" id="883092"/>
    <lineage>
        <taxon>Bacteria</taxon>
        <taxon>Bacillati</taxon>
        <taxon>Bacillota</taxon>
        <taxon>Bacilli</taxon>
        <taxon>Lactobacillales</taxon>
        <taxon>Lactobacillaceae</taxon>
        <taxon>Lactobacillus</taxon>
    </lineage>
</organism>
<evidence type="ECO:0000256" key="1">
    <source>
        <dbReference type="SAM" id="SignalP"/>
    </source>
</evidence>
<dbReference type="RefSeq" id="WP_005729867.1">
    <property type="nucleotide sequence ID" value="NZ_JH932275.1"/>
</dbReference>
<dbReference type="EMBL" id="AGZG01000115">
    <property type="protein sequence ID" value="EKB62161.1"/>
    <property type="molecule type" value="Genomic_DNA"/>
</dbReference>
<feature type="chain" id="PRO_5039623685" description="Lipoprotein" evidence="1">
    <location>
        <begin position="23"/>
        <end position="429"/>
    </location>
</feature>
<protein>
    <recommendedName>
        <fullName evidence="4">Lipoprotein</fullName>
    </recommendedName>
</protein>
<evidence type="ECO:0008006" key="4">
    <source>
        <dbReference type="Google" id="ProtNLM"/>
    </source>
</evidence>
<dbReference type="PROSITE" id="PS51257">
    <property type="entry name" value="PROKAR_LIPOPROTEIN"/>
    <property type="match status" value="1"/>
</dbReference>
<gene>
    <name evidence="2" type="ORF">HMPREF9249_02384</name>
</gene>
<feature type="signal peptide" evidence="1">
    <location>
        <begin position="1"/>
        <end position="22"/>
    </location>
</feature>
<evidence type="ECO:0000313" key="3">
    <source>
        <dbReference type="Proteomes" id="UP000004722"/>
    </source>
</evidence>
<sequence length="429" mass="47634">MKKIKKTILLSVIAVCSTTFLTACGNRATTPVAQQQARRSSQQKSVQLGLYVGDIAQSENVLSMPVVVNNAGTDSTVISSQNFTLIIDGHKFKAFQVPDEPSDFHQDLGTTQSWQNVISFYIGTKLSNSMLKKAQLTYQADNGSTVKAQFLSSSNAQSKLQNVTYSGYTSVPDYYAKSKQYIDNAKETVKTGGSANSLKDGLGDAKYDRFRMWGVASSKFSDLIIIKAINNTNTDLLLPLKDFELQDKDKNDIQVHPTYRSYNVLIPHGKAVNVVIPMEASLKHSETPYKFLFRATSSSSYQSSADTFHPAEFVFNDAKDYSSALATTPEQYPKDSIKWSQIKLTKDTLKAKVTLYDYYFINSDASKYRLVGLNNDGTVGDSEKPDSVSPTKITGSGGEITFKFDDLTVLKSYKKIVLRYNDQTLFKIK</sequence>
<dbReference type="HOGENOM" id="CLU_635831_0_0_9"/>